<gene>
    <name evidence="2" type="ORF">A2V71_04075</name>
</gene>
<proteinExistence type="predicted"/>
<evidence type="ECO:0000256" key="1">
    <source>
        <dbReference type="SAM" id="MobiDB-lite"/>
    </source>
</evidence>
<feature type="compositionally biased region" description="Basic and acidic residues" evidence="1">
    <location>
        <begin position="96"/>
        <end position="105"/>
    </location>
</feature>
<name>A0A1F5DMJ4_9BACT</name>
<feature type="compositionally biased region" description="Polar residues" evidence="1">
    <location>
        <begin position="13"/>
        <end position="24"/>
    </location>
</feature>
<accession>A0A1F5DMJ4</accession>
<dbReference type="AlphaFoldDB" id="A0A1F5DMJ4"/>
<evidence type="ECO:0000313" key="3">
    <source>
        <dbReference type="Proteomes" id="UP000178764"/>
    </source>
</evidence>
<feature type="compositionally biased region" description="Basic and acidic residues" evidence="1">
    <location>
        <begin position="59"/>
        <end position="75"/>
    </location>
</feature>
<comment type="caution">
    <text evidence="2">The sequence shown here is derived from an EMBL/GenBank/DDBJ whole genome shotgun (WGS) entry which is preliminary data.</text>
</comment>
<evidence type="ECO:0000313" key="2">
    <source>
        <dbReference type="EMBL" id="OGD56284.1"/>
    </source>
</evidence>
<feature type="compositionally biased region" description="Pro residues" evidence="1">
    <location>
        <begin position="1"/>
        <end position="12"/>
    </location>
</feature>
<reference evidence="2 3" key="1">
    <citation type="journal article" date="2016" name="Nat. Commun.">
        <title>Thousands of microbial genomes shed light on interconnected biogeochemical processes in an aquifer system.</title>
        <authorList>
            <person name="Anantharaman K."/>
            <person name="Brown C.T."/>
            <person name="Hug L.A."/>
            <person name="Sharon I."/>
            <person name="Castelle C.J."/>
            <person name="Probst A.J."/>
            <person name="Thomas B.C."/>
            <person name="Singh A."/>
            <person name="Wilkins M.J."/>
            <person name="Karaoz U."/>
            <person name="Brodie E.L."/>
            <person name="Williams K.H."/>
            <person name="Hubbard S.S."/>
            <person name="Banfield J.F."/>
        </authorList>
    </citation>
    <scope>NUCLEOTIDE SEQUENCE [LARGE SCALE GENOMIC DNA]</scope>
</reference>
<sequence>MSIPGAPMPKSPENPSETQPSTEGSIGVGETIENQTSTKLGKKPSEERLEEEPLTFVEPSEKTSTETLTKAEKTNIDPGLAQRQVEQVYSSAAPESVREASKLADEVGEAQGT</sequence>
<feature type="region of interest" description="Disordered" evidence="1">
    <location>
        <begin position="1"/>
        <end position="113"/>
    </location>
</feature>
<protein>
    <submittedName>
        <fullName evidence="2">Uncharacterized protein</fullName>
    </submittedName>
</protein>
<organism evidence="2 3">
    <name type="scientific">Candidatus Berkelbacteria bacterium RBG_13_40_8</name>
    <dbReference type="NCBI Taxonomy" id="1797467"/>
    <lineage>
        <taxon>Bacteria</taxon>
        <taxon>Candidatus Berkelbacteria</taxon>
    </lineage>
</organism>
<dbReference type="Proteomes" id="UP000178764">
    <property type="component" value="Unassembled WGS sequence"/>
</dbReference>
<dbReference type="EMBL" id="MEZT01000023">
    <property type="protein sequence ID" value="OGD56284.1"/>
    <property type="molecule type" value="Genomic_DNA"/>
</dbReference>